<evidence type="ECO:0000313" key="7">
    <source>
        <dbReference type="EMBL" id="EFD92917.1"/>
    </source>
</evidence>
<comment type="similarity">
    <text evidence="1">Belongs to the UDPGP type 2 family.</text>
</comment>
<protein>
    <recommendedName>
        <fullName evidence="2">UTP--glucose-1-phosphate uridylyltransferase</fullName>
        <ecNumber evidence="2">2.7.7.9</ecNumber>
    </recommendedName>
</protein>
<dbReference type="PANTHER" id="PTHR43197">
    <property type="entry name" value="UTP--GLUCOSE-1-PHOSPHATE URIDYLYLTRANSFERASE"/>
    <property type="match status" value="1"/>
</dbReference>
<evidence type="ECO:0000259" key="6">
    <source>
        <dbReference type="Pfam" id="PF00483"/>
    </source>
</evidence>
<name>D6GUZ0_PARA5</name>
<dbReference type="Gene3D" id="3.90.550.10">
    <property type="entry name" value="Spore Coat Polysaccharide Biosynthesis Protein SpsA, Chain A"/>
    <property type="match status" value="1"/>
</dbReference>
<dbReference type="SUPFAM" id="SSF53448">
    <property type="entry name" value="Nucleotide-diphospho-sugar transferases"/>
    <property type="match status" value="1"/>
</dbReference>
<evidence type="ECO:0000256" key="1">
    <source>
        <dbReference type="ARBA" id="ARBA00006890"/>
    </source>
</evidence>
<keyword evidence="3 7" id="KW-0808">Transferase</keyword>
<dbReference type="InterPro" id="IPR005771">
    <property type="entry name" value="GalU_uridylyltTrfase_bac/arc"/>
</dbReference>
<proteinExistence type="inferred from homology"/>
<gene>
    <name evidence="7" type="ORF">BJBARM5_0290</name>
</gene>
<comment type="catalytic activity">
    <reaction evidence="5">
        <text>alpha-D-glucose 1-phosphate + UTP + H(+) = UDP-alpha-D-glucose + diphosphate</text>
        <dbReference type="Rhea" id="RHEA:19889"/>
        <dbReference type="ChEBI" id="CHEBI:15378"/>
        <dbReference type="ChEBI" id="CHEBI:33019"/>
        <dbReference type="ChEBI" id="CHEBI:46398"/>
        <dbReference type="ChEBI" id="CHEBI:58601"/>
        <dbReference type="ChEBI" id="CHEBI:58885"/>
        <dbReference type="EC" id="2.7.7.9"/>
    </reaction>
</comment>
<accession>D6GUZ0</accession>
<reference evidence="7 8" key="1">
    <citation type="journal article" date="2010" name="Proc. Natl. Acad. Sci. U.S.A.">
        <title>Enigmatic, ultrasmall, uncultivated Archaea.</title>
        <authorList>
            <person name="Baker B.J."/>
            <person name="Comolli L.R."/>
            <person name="Dick G.J."/>
            <person name="Hauser L.J."/>
            <person name="Hyatt D."/>
            <person name="Dill B.D."/>
            <person name="Land M.L."/>
            <person name="Verberkmoes N.C."/>
            <person name="Hettich R.L."/>
            <person name="Banfield J.F."/>
        </authorList>
    </citation>
    <scope>NUCLEOTIDE SEQUENCE [LARGE SCALE GENOMIC DNA]</scope>
</reference>
<dbReference type="AlphaFoldDB" id="D6GUZ0"/>
<evidence type="ECO:0000256" key="5">
    <source>
        <dbReference type="ARBA" id="ARBA00048128"/>
    </source>
</evidence>
<evidence type="ECO:0000313" key="8">
    <source>
        <dbReference type="Proteomes" id="UP000009376"/>
    </source>
</evidence>
<sequence>MGYTEIKTAVILAAGNGSRLRPFTNFIPKTMVPYRDKPLIYHHIMNCYNNGIKDIIVVTRKDEDNDYSFRFQNEYLKDLERQLRDKDKEVRIKLIYQEEDKYLKKPKGPAAALAMAEDELRGKSYITLLGDNLIIDRHEKYESLMKNLIDIYNGCPLYYFENLDKEIAKKGGVVKGNKLNYLDKILLDTTDAIEKPNDDVIEKRFGVKDRYEVMSGGMYIFNEKSMDSIKNVKPGANNEMHLTDAINDQIKSKNSKVVGVLLKNSLYTAVDFGAINSWLSINLKEENIEEFKKAIDNYPSELRNLIYENIRKIYNNDTTKQKN</sequence>
<dbReference type="Proteomes" id="UP000009376">
    <property type="component" value="Unassembled WGS sequence"/>
</dbReference>
<evidence type="ECO:0000256" key="2">
    <source>
        <dbReference type="ARBA" id="ARBA00012415"/>
    </source>
</evidence>
<dbReference type="GO" id="GO:0006011">
    <property type="term" value="P:UDP-alpha-D-glucose metabolic process"/>
    <property type="evidence" value="ECO:0007669"/>
    <property type="project" value="InterPro"/>
</dbReference>
<feature type="domain" description="Nucleotidyl transferase" evidence="6">
    <location>
        <begin position="9"/>
        <end position="284"/>
    </location>
</feature>
<dbReference type="InterPro" id="IPR005835">
    <property type="entry name" value="NTP_transferase_dom"/>
</dbReference>
<evidence type="ECO:0000256" key="4">
    <source>
        <dbReference type="ARBA" id="ARBA00022695"/>
    </source>
</evidence>
<keyword evidence="4" id="KW-0548">Nucleotidyltransferase</keyword>
<dbReference type="GO" id="GO:0003983">
    <property type="term" value="F:UTP:glucose-1-phosphate uridylyltransferase activity"/>
    <property type="evidence" value="ECO:0007669"/>
    <property type="project" value="UniProtKB-EC"/>
</dbReference>
<dbReference type="InterPro" id="IPR029044">
    <property type="entry name" value="Nucleotide-diphossugar_trans"/>
</dbReference>
<dbReference type="Pfam" id="PF00483">
    <property type="entry name" value="NTP_transferase"/>
    <property type="match status" value="1"/>
</dbReference>
<dbReference type="PANTHER" id="PTHR43197:SF1">
    <property type="entry name" value="UTP--GLUCOSE-1-PHOSPHATE URIDYLYLTRANSFERASE"/>
    <property type="match status" value="1"/>
</dbReference>
<evidence type="ECO:0000256" key="3">
    <source>
        <dbReference type="ARBA" id="ARBA00022679"/>
    </source>
</evidence>
<dbReference type="EC" id="2.7.7.9" evidence="2"/>
<dbReference type="EMBL" id="GG745550">
    <property type="protein sequence ID" value="EFD92917.1"/>
    <property type="molecule type" value="Genomic_DNA"/>
</dbReference>
<organism evidence="7 8">
    <name type="scientific">Candidatus Parvarchaeum acidophilus ARMAN-5</name>
    <dbReference type="NCBI Taxonomy" id="662762"/>
    <lineage>
        <taxon>Archaea</taxon>
        <taxon>Candidatus Parvarchaeota</taxon>
        <taxon>Candidatus Parvarchaeum</taxon>
    </lineage>
</organism>